<sequence length="195" mass="21597">MAKKGLSKLIIAKYSHADGTTTYSEGTIPKKMSEYSLDITTTDNNNLYLDNEIAETEGGEFKEGTLTVTTGELMPATSKLLLNIKENKIPVGEESVTEYVFDDNTKSIEVGCGLIELHQNNNEEFYRAIWFNRVKFNIPGGSAKTKEDTVDWQLSEITGSVMRDAAGDHAWQCYADLPDEAKAVAYLKQKANIVA</sequence>
<dbReference type="EMBL" id="BK014841">
    <property type="protein sequence ID" value="DAD78253.1"/>
    <property type="molecule type" value="Genomic_DNA"/>
</dbReference>
<organism evidence="1">
    <name type="scientific">Siphoviridae sp. ctzVd36</name>
    <dbReference type="NCBI Taxonomy" id="2826530"/>
    <lineage>
        <taxon>Viruses</taxon>
        <taxon>Duplodnaviria</taxon>
        <taxon>Heunggongvirae</taxon>
        <taxon>Uroviricota</taxon>
        <taxon>Caudoviricetes</taxon>
    </lineage>
</organism>
<accession>A0A8S5M7H4</accession>
<dbReference type="InterPro" id="IPR006490">
    <property type="entry name" value="Maj_tail_phi13"/>
</dbReference>
<proteinExistence type="predicted"/>
<evidence type="ECO:0000313" key="1">
    <source>
        <dbReference type="EMBL" id="DAD78253.1"/>
    </source>
</evidence>
<dbReference type="NCBIfam" id="TIGR01603">
    <property type="entry name" value="maj_tail_phi13"/>
    <property type="match status" value="1"/>
</dbReference>
<name>A0A8S5M7H4_9CAUD</name>
<protein>
    <submittedName>
        <fullName evidence="1">Tail tube protein</fullName>
    </submittedName>
</protein>
<reference evidence="1" key="1">
    <citation type="journal article" date="2021" name="Proc. Natl. Acad. Sci. U.S.A.">
        <title>A Catalog of Tens of Thousands of Viruses from Human Metagenomes Reveals Hidden Associations with Chronic Diseases.</title>
        <authorList>
            <person name="Tisza M.J."/>
            <person name="Buck C.B."/>
        </authorList>
    </citation>
    <scope>NUCLEOTIDE SEQUENCE</scope>
    <source>
        <strain evidence="1">CtzVd36</strain>
    </source>
</reference>